<feature type="domain" description="PKD" evidence="1">
    <location>
        <begin position="163"/>
        <end position="195"/>
    </location>
</feature>
<reference evidence="4 5" key="1">
    <citation type="submission" date="2016-11" db="EMBL/GenBank/DDBJ databases">
        <authorList>
            <person name="Varghese N."/>
            <person name="Submissions S."/>
        </authorList>
    </citation>
    <scope>NUCLEOTIDE SEQUENCE [LARGE SCALE GENOMIC DNA]</scope>
    <source>
        <strain evidence="4 5">CGMCC 1.12174</strain>
        <strain evidence="3 6">DSM 26351</strain>
    </source>
</reference>
<evidence type="ECO:0000313" key="3">
    <source>
        <dbReference type="EMBL" id="SFC31122.1"/>
    </source>
</evidence>
<evidence type="ECO:0000259" key="2">
    <source>
        <dbReference type="PROSITE" id="PS50268"/>
    </source>
</evidence>
<dbReference type="InterPro" id="IPR035986">
    <property type="entry name" value="PKD_dom_sf"/>
</dbReference>
<dbReference type="SUPFAM" id="SSF49313">
    <property type="entry name" value="Cadherin-like"/>
    <property type="match status" value="1"/>
</dbReference>
<dbReference type="GO" id="GO:0016020">
    <property type="term" value="C:membrane"/>
    <property type="evidence" value="ECO:0007669"/>
    <property type="project" value="InterPro"/>
</dbReference>
<name>A0A1M6ZIR5_9FLAO</name>
<feature type="domain" description="Cadherin" evidence="2">
    <location>
        <begin position="36"/>
        <end position="137"/>
    </location>
</feature>
<dbReference type="GO" id="GO:0007156">
    <property type="term" value="P:homophilic cell adhesion via plasma membrane adhesion molecules"/>
    <property type="evidence" value="ECO:0007669"/>
    <property type="project" value="InterPro"/>
</dbReference>
<dbReference type="CDD" id="cd00146">
    <property type="entry name" value="PKD"/>
    <property type="match status" value="1"/>
</dbReference>
<dbReference type="InterPro" id="IPR013783">
    <property type="entry name" value="Ig-like_fold"/>
</dbReference>
<dbReference type="AlphaFoldDB" id="A0A1M6ZIR5"/>
<dbReference type="NCBIfam" id="TIGR02167">
    <property type="entry name" value="Liste_lipo_26"/>
    <property type="match status" value="2"/>
</dbReference>
<dbReference type="Pfam" id="PF00028">
    <property type="entry name" value="Cadherin"/>
    <property type="match status" value="1"/>
</dbReference>
<dbReference type="EMBL" id="FOKU01000008">
    <property type="protein sequence ID" value="SFC31122.1"/>
    <property type="molecule type" value="Genomic_DNA"/>
</dbReference>
<dbReference type="Proteomes" id="UP000184031">
    <property type="component" value="Unassembled WGS sequence"/>
</dbReference>
<dbReference type="GO" id="GO:0005509">
    <property type="term" value="F:calcium ion binding"/>
    <property type="evidence" value="ECO:0007669"/>
    <property type="project" value="InterPro"/>
</dbReference>
<dbReference type="SMART" id="SM00112">
    <property type="entry name" value="CA"/>
    <property type="match status" value="1"/>
</dbReference>
<dbReference type="InterPro" id="IPR005046">
    <property type="entry name" value="DUF285"/>
</dbReference>
<gene>
    <name evidence="3" type="ORF">SAMN04487891_108236</name>
    <name evidence="4" type="ORF">SAMN05216293_3130</name>
</gene>
<dbReference type="Pfam" id="PF00801">
    <property type="entry name" value="PKD"/>
    <property type="match status" value="1"/>
</dbReference>
<dbReference type="InterPro" id="IPR002126">
    <property type="entry name" value="Cadherin-like_dom"/>
</dbReference>
<dbReference type="InterPro" id="IPR011889">
    <property type="entry name" value="Liste_lipo_26"/>
</dbReference>
<dbReference type="Pfam" id="PF03382">
    <property type="entry name" value="DUF285"/>
    <property type="match status" value="1"/>
</dbReference>
<dbReference type="PROSITE" id="PS50093">
    <property type="entry name" value="PKD"/>
    <property type="match status" value="1"/>
</dbReference>
<evidence type="ECO:0000259" key="1">
    <source>
        <dbReference type="PROSITE" id="PS50093"/>
    </source>
</evidence>
<evidence type="ECO:0000313" key="5">
    <source>
        <dbReference type="Proteomes" id="UP000184031"/>
    </source>
</evidence>
<evidence type="ECO:0000313" key="4">
    <source>
        <dbReference type="EMBL" id="SHL30398.1"/>
    </source>
</evidence>
<evidence type="ECO:0000313" key="6">
    <source>
        <dbReference type="Proteomes" id="UP000198940"/>
    </source>
</evidence>
<comment type="caution">
    <text evidence="4">The sequence shown here is derived from an EMBL/GenBank/DDBJ whole genome shotgun (WGS) entry which is preliminary data.</text>
</comment>
<dbReference type="SUPFAM" id="SSF49299">
    <property type="entry name" value="PKD domain"/>
    <property type="match status" value="1"/>
</dbReference>
<dbReference type="InterPro" id="IPR000601">
    <property type="entry name" value="PKD_dom"/>
</dbReference>
<accession>A0A1M6ZIR5</accession>
<dbReference type="Proteomes" id="UP000198940">
    <property type="component" value="Unassembled WGS sequence"/>
</dbReference>
<organism evidence="4 5">
    <name type="scientific">Flagellimonas taeanensis</name>
    <dbReference type="NCBI Taxonomy" id="1005926"/>
    <lineage>
        <taxon>Bacteria</taxon>
        <taxon>Pseudomonadati</taxon>
        <taxon>Bacteroidota</taxon>
        <taxon>Flavobacteriia</taxon>
        <taxon>Flavobacteriales</taxon>
        <taxon>Flavobacteriaceae</taxon>
        <taxon>Flagellimonas</taxon>
    </lineage>
</organism>
<sequence length="427" mass="45978">MKNVMKSFGAMIVVSVLIWSCGKDDGPTPPKNTAPTIKAQEFTVDEDIADTEIIGTVQANDPERDAIEFSIKTNDNNLFEITKAGDLSLATGKALDFETAAQHVITVQVGDGDKTATATVTIKVGDVDESLAADPGSFITTWRTTVANEEIVIATDNSLIYDYAIDWGDGTEENIASGTSPTHIYASAGTYTVAIKGVFPRINMIIEDGYALKLMSIEQWGSNSWESMNGAFGYCANMVYNATDVPDLSKVTDMSNMFYESATFNGEIGNWNTSIATHMEGVFFGATAFNGDIGNWDVSNVTTMSTMFYGATSFDQPLGDWDVSNVTTMFSMFRDAAAFNQNLGGWDLSSITSLSNMFDNSGLDALNYSNILKGWGGQGNVFIPDGITLGAAGVKFCNDADTTYFHDTVLVIQNGWTINDEGSVACQ</sequence>
<dbReference type="Gene3D" id="2.60.40.10">
    <property type="entry name" value="Immunoglobulins"/>
    <property type="match status" value="1"/>
</dbReference>
<proteinExistence type="predicted"/>
<dbReference type="CDD" id="cd11304">
    <property type="entry name" value="Cadherin_repeat"/>
    <property type="match status" value="1"/>
</dbReference>
<dbReference type="Gene3D" id="2.60.40.60">
    <property type="entry name" value="Cadherins"/>
    <property type="match status" value="1"/>
</dbReference>
<dbReference type="InterPro" id="IPR015919">
    <property type="entry name" value="Cadherin-like_sf"/>
</dbReference>
<dbReference type="EMBL" id="FRAT01000009">
    <property type="protein sequence ID" value="SHL30398.1"/>
    <property type="molecule type" value="Genomic_DNA"/>
</dbReference>
<dbReference type="STRING" id="1055723.SAMN05216293_3130"/>
<dbReference type="PROSITE" id="PS50268">
    <property type="entry name" value="CADHERIN_2"/>
    <property type="match status" value="1"/>
</dbReference>
<keyword evidence="6" id="KW-1185">Reference proteome</keyword>
<protein>
    <submittedName>
        <fullName evidence="4">Surface protein</fullName>
    </submittedName>
</protein>
<dbReference type="RefSeq" id="WP_072881596.1">
    <property type="nucleotide sequence ID" value="NZ_FOKU01000008.1"/>
</dbReference>